<feature type="compositionally biased region" description="Low complexity" evidence="12">
    <location>
        <begin position="468"/>
        <end position="487"/>
    </location>
</feature>
<keyword evidence="15" id="KW-1185">Reference proteome</keyword>
<feature type="domain" description="PDZ" evidence="13">
    <location>
        <begin position="224"/>
        <end position="294"/>
    </location>
</feature>
<dbReference type="InterPro" id="IPR008915">
    <property type="entry name" value="Peptidase_M50"/>
</dbReference>
<dbReference type="CDD" id="cd23081">
    <property type="entry name" value="cpPDZ_EcRseP-like"/>
    <property type="match status" value="1"/>
</dbReference>
<keyword evidence="5 11" id="KW-0812">Transmembrane</keyword>
<feature type="transmembrane region" description="Helical" evidence="11">
    <location>
        <begin position="382"/>
        <end position="405"/>
    </location>
</feature>
<accession>A0ABU1AEY0</accession>
<evidence type="ECO:0000256" key="6">
    <source>
        <dbReference type="ARBA" id="ARBA00022801"/>
    </source>
</evidence>
<dbReference type="Gene3D" id="2.30.42.10">
    <property type="match status" value="2"/>
</dbReference>
<dbReference type="PANTHER" id="PTHR42837:SF2">
    <property type="entry name" value="MEMBRANE METALLOPROTEASE ARASP2, CHLOROPLASTIC-RELATED"/>
    <property type="match status" value="1"/>
</dbReference>
<dbReference type="Pfam" id="PF02163">
    <property type="entry name" value="Peptidase_M50"/>
    <property type="match status" value="1"/>
</dbReference>
<comment type="caution">
    <text evidence="14">The sequence shown here is derived from an EMBL/GenBank/DDBJ whole genome shotgun (WGS) entry which is preliminary data.</text>
</comment>
<name>A0ABU1AEY0_9BACT</name>
<dbReference type="InterPro" id="IPR036034">
    <property type="entry name" value="PDZ_sf"/>
</dbReference>
<protein>
    <recommendedName>
        <fullName evidence="11">Zinc metalloprotease</fullName>
        <ecNumber evidence="11">3.4.24.-</ecNumber>
    </recommendedName>
</protein>
<comment type="subcellular location">
    <subcellularLocation>
        <location evidence="2">Membrane</location>
        <topology evidence="2">Multi-pass membrane protein</topology>
    </subcellularLocation>
</comment>
<evidence type="ECO:0000313" key="15">
    <source>
        <dbReference type="Proteomes" id="UP001243717"/>
    </source>
</evidence>
<evidence type="ECO:0000256" key="7">
    <source>
        <dbReference type="ARBA" id="ARBA00022833"/>
    </source>
</evidence>
<keyword evidence="9 11" id="KW-0482">Metalloprotease</keyword>
<dbReference type="CDD" id="cd06163">
    <property type="entry name" value="S2P-M50_PDZ_RseP-like"/>
    <property type="match status" value="1"/>
</dbReference>
<dbReference type="NCBIfam" id="TIGR00054">
    <property type="entry name" value="RIP metalloprotease RseP"/>
    <property type="match status" value="1"/>
</dbReference>
<reference evidence="14 15" key="1">
    <citation type="submission" date="2023-04" db="EMBL/GenBank/DDBJ databases">
        <title>A novel bacteria isolated from coastal sediment.</title>
        <authorList>
            <person name="Liu X.-J."/>
            <person name="Du Z.-J."/>
        </authorList>
    </citation>
    <scope>NUCLEOTIDE SEQUENCE [LARGE SCALE GENOMIC DNA]</scope>
    <source>
        <strain evidence="14 15">SDUM461004</strain>
    </source>
</reference>
<evidence type="ECO:0000256" key="2">
    <source>
        <dbReference type="ARBA" id="ARBA00004141"/>
    </source>
</evidence>
<keyword evidence="4" id="KW-0645">Protease</keyword>
<feature type="domain" description="PDZ" evidence="13">
    <location>
        <begin position="119"/>
        <end position="206"/>
    </location>
</feature>
<dbReference type="InterPro" id="IPR001478">
    <property type="entry name" value="PDZ"/>
</dbReference>
<gene>
    <name evidence="14" type="primary">rseP</name>
    <name evidence="14" type="ORF">QEH59_02840</name>
</gene>
<evidence type="ECO:0000256" key="9">
    <source>
        <dbReference type="ARBA" id="ARBA00023049"/>
    </source>
</evidence>
<keyword evidence="10 11" id="KW-0472">Membrane</keyword>
<dbReference type="InterPro" id="IPR004387">
    <property type="entry name" value="Pept_M50_Zn"/>
</dbReference>
<organism evidence="14 15">
    <name type="scientific">Thalassobacterium sedimentorum</name>
    <dbReference type="NCBI Taxonomy" id="3041258"/>
    <lineage>
        <taxon>Bacteria</taxon>
        <taxon>Pseudomonadati</taxon>
        <taxon>Verrucomicrobiota</taxon>
        <taxon>Opitutia</taxon>
        <taxon>Puniceicoccales</taxon>
        <taxon>Coraliomargaritaceae</taxon>
        <taxon>Thalassobacterium</taxon>
    </lineage>
</organism>
<keyword evidence="7 11" id="KW-0862">Zinc</keyword>
<dbReference type="GO" id="GO:0008237">
    <property type="term" value="F:metallopeptidase activity"/>
    <property type="evidence" value="ECO:0007669"/>
    <property type="project" value="UniProtKB-KW"/>
</dbReference>
<keyword evidence="11" id="KW-0479">Metal-binding</keyword>
<evidence type="ECO:0000256" key="11">
    <source>
        <dbReference type="RuleBase" id="RU362031"/>
    </source>
</evidence>
<dbReference type="Proteomes" id="UP001243717">
    <property type="component" value="Unassembled WGS sequence"/>
</dbReference>
<evidence type="ECO:0000259" key="13">
    <source>
        <dbReference type="SMART" id="SM00228"/>
    </source>
</evidence>
<evidence type="ECO:0000256" key="3">
    <source>
        <dbReference type="ARBA" id="ARBA00007931"/>
    </source>
</evidence>
<evidence type="ECO:0000256" key="10">
    <source>
        <dbReference type="ARBA" id="ARBA00023136"/>
    </source>
</evidence>
<evidence type="ECO:0000313" key="14">
    <source>
        <dbReference type="EMBL" id="MDQ8193344.1"/>
    </source>
</evidence>
<evidence type="ECO:0000256" key="4">
    <source>
        <dbReference type="ARBA" id="ARBA00022670"/>
    </source>
</evidence>
<evidence type="ECO:0000256" key="12">
    <source>
        <dbReference type="SAM" id="MobiDB-lite"/>
    </source>
</evidence>
<evidence type="ECO:0000256" key="5">
    <source>
        <dbReference type="ARBA" id="ARBA00022692"/>
    </source>
</evidence>
<keyword evidence="8 11" id="KW-1133">Transmembrane helix</keyword>
<dbReference type="EC" id="3.4.24.-" evidence="11"/>
<dbReference type="EMBL" id="JARXIC010000003">
    <property type="protein sequence ID" value="MDQ8193344.1"/>
    <property type="molecule type" value="Genomic_DNA"/>
</dbReference>
<feature type="transmembrane region" description="Helical" evidence="11">
    <location>
        <begin position="426"/>
        <end position="447"/>
    </location>
</feature>
<evidence type="ECO:0000256" key="1">
    <source>
        <dbReference type="ARBA" id="ARBA00001947"/>
    </source>
</evidence>
<dbReference type="PANTHER" id="PTHR42837">
    <property type="entry name" value="REGULATOR OF SIGMA-E PROTEASE RSEP"/>
    <property type="match status" value="1"/>
</dbReference>
<dbReference type="RefSeq" id="WP_308983848.1">
    <property type="nucleotide sequence ID" value="NZ_JARXIC010000003.1"/>
</dbReference>
<sequence length="487" mass="53632">MFSTVLYIAIALFALGFSIFIHELGHFIAAKKRGLIADRFSIGFGPRIFGWHRNGTDFRLSLLPLGGYVSLPQLADMGRIEGGEKEDADRLPPISYADKMIVAVMGAVFNLIFALVLSLVLWGVGREIVKSTTVGYVAEEIRNADGAIVPGPAYVAGIRAGDKIRTIDDKAVPDWWYFQNAIATGVGKEVGVEGRRQVEVGVLREGKAMEFTVYPELVSSERMRYIGIEPETDETSAPIVVRLEPDMPAIEAGLLPMDRLIKLDGEEIISGAFLSTYLANHGDRSIDVTVERNGKEITLPIQPRIKEGEQSPRFGFAYDFQYKTEIVHYNPIDQLYRFAETMKMTLFALVHTNSDVHVKNMSGPVGIVHGLTRMAQIGFIDLLWMLALINVNLAIFNLLPIPVLDGGHMLFATISKVIGRPLPQKVMENVQGAFMIILLGFVIYVSFFDVGRVGRDIGLIDDEPQASAETVPAAPTTDEAAAESYEP</sequence>
<proteinExistence type="inferred from homology"/>
<evidence type="ECO:0000256" key="8">
    <source>
        <dbReference type="ARBA" id="ARBA00022989"/>
    </source>
</evidence>
<feature type="transmembrane region" description="Helical" evidence="11">
    <location>
        <begin position="6"/>
        <end position="29"/>
    </location>
</feature>
<feature type="transmembrane region" description="Helical" evidence="11">
    <location>
        <begin position="100"/>
        <end position="124"/>
    </location>
</feature>
<keyword evidence="6 11" id="KW-0378">Hydrolase</keyword>
<comment type="cofactor">
    <cofactor evidence="1 11">
        <name>Zn(2+)</name>
        <dbReference type="ChEBI" id="CHEBI:29105"/>
    </cofactor>
</comment>
<feature type="region of interest" description="Disordered" evidence="12">
    <location>
        <begin position="466"/>
        <end position="487"/>
    </location>
</feature>
<dbReference type="SUPFAM" id="SSF50156">
    <property type="entry name" value="PDZ domain-like"/>
    <property type="match status" value="2"/>
</dbReference>
<dbReference type="SMART" id="SM00228">
    <property type="entry name" value="PDZ"/>
    <property type="match status" value="2"/>
</dbReference>
<comment type="similarity">
    <text evidence="3 11">Belongs to the peptidase M50B family.</text>
</comment>